<dbReference type="EMBL" id="FZQP02003322">
    <property type="protein sequence ID" value="VVC97757.1"/>
    <property type="molecule type" value="Genomic_DNA"/>
</dbReference>
<dbReference type="GO" id="GO:0008270">
    <property type="term" value="F:zinc ion binding"/>
    <property type="evidence" value="ECO:0007669"/>
    <property type="project" value="UniProtKB-KW"/>
</dbReference>
<dbReference type="GO" id="GO:0005737">
    <property type="term" value="C:cytoplasm"/>
    <property type="evidence" value="ECO:0007669"/>
    <property type="project" value="UniProtKB-ARBA"/>
</dbReference>
<dbReference type="InterPro" id="IPR013083">
    <property type="entry name" value="Znf_RING/FYVE/PHD"/>
</dbReference>
<feature type="domain" description="Tudor" evidence="5">
    <location>
        <begin position="629"/>
        <end position="687"/>
    </location>
</feature>
<evidence type="ECO:0000313" key="6">
    <source>
        <dbReference type="EMBL" id="VVC97757.1"/>
    </source>
</evidence>
<dbReference type="InterPro" id="IPR002999">
    <property type="entry name" value="Tudor"/>
</dbReference>
<reference evidence="6 7" key="1">
    <citation type="submission" date="2017-07" db="EMBL/GenBank/DDBJ databases">
        <authorList>
            <person name="Talla V."/>
            <person name="Backstrom N."/>
        </authorList>
    </citation>
    <scope>NUCLEOTIDE SEQUENCE [LARGE SCALE GENOMIC DNA]</scope>
</reference>
<dbReference type="AlphaFoldDB" id="A0A5E4QIR8"/>
<dbReference type="FunFam" id="2.30.30.140:FF:000018">
    <property type="entry name" value="Serine/threonine-protein kinase 31"/>
    <property type="match status" value="1"/>
</dbReference>
<evidence type="ECO:0000256" key="4">
    <source>
        <dbReference type="SAM" id="MobiDB-lite"/>
    </source>
</evidence>
<dbReference type="Gene3D" id="2.30.30.140">
    <property type="match status" value="3"/>
</dbReference>
<dbReference type="Gene3D" id="3.30.40.10">
    <property type="entry name" value="Zinc/RING finger domain, C3HC4 (zinc finger)"/>
    <property type="match status" value="1"/>
</dbReference>
<dbReference type="CDD" id="cd20379">
    <property type="entry name" value="Tudor_dTUD-like"/>
    <property type="match status" value="1"/>
</dbReference>
<evidence type="ECO:0000259" key="5">
    <source>
        <dbReference type="PROSITE" id="PS50304"/>
    </source>
</evidence>
<dbReference type="Proteomes" id="UP000324832">
    <property type="component" value="Unassembled WGS sequence"/>
</dbReference>
<sequence>MWLGENDQSGLENQPVGKGQRLIVCHAGSAKTGLVPEEKLVFRAVKSKDASILFGNHQTEMDADTYMAWFKDFLRVLEEPSITVLDNASYHSKQLDPIPTMSWKKTLDRKAYGNIPLFLSCGHSMCETCVRNLVKFAEPIECKTCHQDMTLDVKELASLVENKVSLYDLFPINVYMLGELAKQYINDTVWSAMHLQLRCVNSEIGNSLQNMQNENETTDLTKLMNTIDQHYSKLTSQIDKQKADVTTLLCKLATAENDSLVKAKAEVENSIKKAAKFSNAVKQLDPNQLKKVNVSAILEDAKRLLEAPWYLNKGGSNDAIKLSVKEELYESLKDYVSLEGVSDVSYKLCSTSELKEKNIDLPEAPNTPVFPPKMIAGKVYLVYSRSDQLWFRCRIMNIDRSKPNAIEYQYPKAQGIAEKPKIFISNNDFKQNSIEEVMITHIVSPDNFFIRKCHQQGVYEKLCADLEQEYYTHLQSNYIYLPEKSSVALLKRFENKSLELHVEDNRNRNSIGVTLYDKTDPDNELIYRFNDTDHTEQVYIKKSPKLTEKPTPKGNNKKKAVAATSKQSTDTEDDLKAKHKGPLRLEAKVLNCQSPSLIYVSLVQQQKTYNEMFDSIQKYYSKATDAQVKWNVGDRCVCLCIQSKTWRRAAILEIMEDNVKVFYSDFAFVETVPMNSLRKLAKEFTEIGDGAIMCHLYGVTPAVGEEWPSLTKEFLKELLDAYQRIFITKTGSFKGKSMPVELWVYHTIQGGALEPNKSEWRCLNKKIIEQGLAIPDRSEEATLDTDTEKTGDNALAFLNMAGSVNDWLQIESLPSKPFQAIQDVRFQKPDPKAKYAKWTVGEPCIAQFYLDNKFHRARVVEVNDSSTCRVHFVDYVDGITPIDLKIDKLWMSDHLVDLGVAKYTDGSKTVVRKYAPSMKSPEPVDESDSGPDYIISKDDNFEKSSDFSLPGHGDSIEVQDWNKLMKDDDEDEDCEFVSYTPYNETEFECNVTVVNDVNTLELSIVWDHDKNLQYEKMFKELEEEGSNFNPLNGILANKACAAIFPDDGLWYRAAILQYSQVKGQVKVKYVDYGNIAVVSLADVREITDKYLQLPPATISAKLHDVTVNPAIDVSKVAEEYSKVFLDNGPFHAKVMQWDGDIPSVQLKINDELAYKSLYEKRIFLKKGNPEVKL</sequence>
<keyword evidence="1" id="KW-0479">Metal-binding</keyword>
<feature type="domain" description="Tudor" evidence="5">
    <location>
        <begin position="1033"/>
        <end position="1093"/>
    </location>
</feature>
<dbReference type="Gene3D" id="2.40.50.90">
    <property type="match status" value="2"/>
</dbReference>
<dbReference type="Pfam" id="PF00567">
    <property type="entry name" value="TUDOR"/>
    <property type="match status" value="3"/>
</dbReference>
<dbReference type="SUPFAM" id="SSF57850">
    <property type="entry name" value="RING/U-box"/>
    <property type="match status" value="1"/>
</dbReference>
<keyword evidence="2" id="KW-0863">Zinc-finger</keyword>
<dbReference type="PROSITE" id="PS00518">
    <property type="entry name" value="ZF_RING_1"/>
    <property type="match status" value="1"/>
</dbReference>
<dbReference type="PANTHER" id="PTHR16442">
    <property type="entry name" value="RING FINGER PROTEIN 17"/>
    <property type="match status" value="1"/>
</dbReference>
<protein>
    <recommendedName>
        <fullName evidence="5">Tudor domain-containing protein</fullName>
    </recommendedName>
</protein>
<organism evidence="6 7">
    <name type="scientific">Leptidea sinapis</name>
    <dbReference type="NCBI Taxonomy" id="189913"/>
    <lineage>
        <taxon>Eukaryota</taxon>
        <taxon>Metazoa</taxon>
        <taxon>Ecdysozoa</taxon>
        <taxon>Arthropoda</taxon>
        <taxon>Hexapoda</taxon>
        <taxon>Insecta</taxon>
        <taxon>Pterygota</taxon>
        <taxon>Neoptera</taxon>
        <taxon>Endopterygota</taxon>
        <taxon>Lepidoptera</taxon>
        <taxon>Glossata</taxon>
        <taxon>Ditrysia</taxon>
        <taxon>Papilionoidea</taxon>
        <taxon>Pieridae</taxon>
        <taxon>Dismorphiinae</taxon>
        <taxon>Leptidea</taxon>
    </lineage>
</organism>
<keyword evidence="3" id="KW-0862">Zinc</keyword>
<dbReference type="InterPro" id="IPR017907">
    <property type="entry name" value="Znf_RING_CS"/>
</dbReference>
<evidence type="ECO:0000256" key="3">
    <source>
        <dbReference type="ARBA" id="ARBA00022833"/>
    </source>
</evidence>
<evidence type="ECO:0000313" key="7">
    <source>
        <dbReference type="Proteomes" id="UP000324832"/>
    </source>
</evidence>
<gene>
    <name evidence="6" type="ORF">LSINAPIS_LOCUS8973</name>
</gene>
<dbReference type="CDD" id="cd16449">
    <property type="entry name" value="RING-HC"/>
    <property type="match status" value="1"/>
</dbReference>
<dbReference type="SUPFAM" id="SSF63748">
    <property type="entry name" value="Tudor/PWWP/MBT"/>
    <property type="match status" value="3"/>
</dbReference>
<dbReference type="PROSITE" id="PS50304">
    <property type="entry name" value="TUDOR"/>
    <property type="match status" value="3"/>
</dbReference>
<feature type="domain" description="Tudor" evidence="5">
    <location>
        <begin position="837"/>
        <end position="896"/>
    </location>
</feature>
<proteinExistence type="predicted"/>
<evidence type="ECO:0000256" key="1">
    <source>
        <dbReference type="ARBA" id="ARBA00022723"/>
    </source>
</evidence>
<dbReference type="InterPro" id="IPR035437">
    <property type="entry name" value="SNase_OB-fold_sf"/>
</dbReference>
<name>A0A5E4QIR8_9NEOP</name>
<dbReference type="PANTHER" id="PTHR16442:SF1">
    <property type="entry name" value="RING FINGER PROTEIN 17"/>
    <property type="match status" value="1"/>
</dbReference>
<accession>A0A5E4QIR8</accession>
<evidence type="ECO:0000256" key="2">
    <source>
        <dbReference type="ARBA" id="ARBA00022771"/>
    </source>
</evidence>
<dbReference type="SMART" id="SM00333">
    <property type="entry name" value="TUDOR"/>
    <property type="match status" value="3"/>
</dbReference>
<keyword evidence="7" id="KW-1185">Reference proteome</keyword>
<feature type="region of interest" description="Disordered" evidence="4">
    <location>
        <begin position="542"/>
        <end position="577"/>
    </location>
</feature>